<evidence type="ECO:0000256" key="5">
    <source>
        <dbReference type="ARBA" id="ARBA00023136"/>
    </source>
</evidence>
<dbReference type="EMBL" id="KZ825961">
    <property type="protein sequence ID" value="PYH90959.1"/>
    <property type="molecule type" value="Genomic_DNA"/>
</dbReference>
<feature type="transmembrane region" description="Helical" evidence="7">
    <location>
        <begin position="202"/>
        <end position="220"/>
    </location>
</feature>
<dbReference type="SUPFAM" id="SSF103473">
    <property type="entry name" value="MFS general substrate transporter"/>
    <property type="match status" value="1"/>
</dbReference>
<keyword evidence="10" id="KW-1185">Reference proteome</keyword>
<dbReference type="InterPro" id="IPR036259">
    <property type="entry name" value="MFS_trans_sf"/>
</dbReference>
<dbReference type="OrthoDB" id="10021397at2759"/>
<feature type="region of interest" description="Disordered" evidence="6">
    <location>
        <begin position="1"/>
        <end position="30"/>
    </location>
</feature>
<dbReference type="PANTHER" id="PTHR23501:SF102">
    <property type="entry name" value="DRUG TRANSPORTER, PUTATIVE (AFU_ORTHOLOGUE AFUA_3G08530)-RELATED"/>
    <property type="match status" value="1"/>
</dbReference>
<accession>A0A319D1M9</accession>
<reference evidence="9 10" key="1">
    <citation type="submission" date="2018-02" db="EMBL/GenBank/DDBJ databases">
        <title>The genomes of Aspergillus section Nigri reveals drivers in fungal speciation.</title>
        <authorList>
            <consortium name="DOE Joint Genome Institute"/>
            <person name="Vesth T.C."/>
            <person name="Nybo J."/>
            <person name="Theobald S."/>
            <person name="Brandl J."/>
            <person name="Frisvad J.C."/>
            <person name="Nielsen K.F."/>
            <person name="Lyhne E.K."/>
            <person name="Kogle M.E."/>
            <person name="Kuo A."/>
            <person name="Riley R."/>
            <person name="Clum A."/>
            <person name="Nolan M."/>
            <person name="Lipzen A."/>
            <person name="Salamov A."/>
            <person name="Henrissat B."/>
            <person name="Wiebenga A."/>
            <person name="De vries R.P."/>
            <person name="Grigoriev I.V."/>
            <person name="Mortensen U.H."/>
            <person name="Andersen M.R."/>
            <person name="Baker S.E."/>
        </authorList>
    </citation>
    <scope>NUCLEOTIDE SEQUENCE [LARGE SCALE GENOMIC DNA]</scope>
    <source>
        <strain evidence="9 10">CBS 707.79</strain>
    </source>
</reference>
<feature type="transmembrane region" description="Helical" evidence="7">
    <location>
        <begin position="115"/>
        <end position="133"/>
    </location>
</feature>
<keyword evidence="3 7" id="KW-0812">Transmembrane</keyword>
<feature type="domain" description="Major facilitator superfamily (MFS) profile" evidence="8">
    <location>
        <begin position="48"/>
        <end position="540"/>
    </location>
</feature>
<dbReference type="AlphaFoldDB" id="A0A319D1M9"/>
<gene>
    <name evidence="9" type="ORF">BO71DRAFT_386548</name>
</gene>
<evidence type="ECO:0000256" key="7">
    <source>
        <dbReference type="SAM" id="Phobius"/>
    </source>
</evidence>
<feature type="transmembrane region" description="Helical" evidence="7">
    <location>
        <begin position="436"/>
        <end position="460"/>
    </location>
</feature>
<evidence type="ECO:0000256" key="3">
    <source>
        <dbReference type="ARBA" id="ARBA00022692"/>
    </source>
</evidence>
<evidence type="ECO:0000259" key="8">
    <source>
        <dbReference type="PROSITE" id="PS50850"/>
    </source>
</evidence>
<dbReference type="Gene3D" id="1.20.1250.20">
    <property type="entry name" value="MFS general substrate transporter like domains"/>
    <property type="match status" value="1"/>
</dbReference>
<dbReference type="Pfam" id="PF07690">
    <property type="entry name" value="MFS_1"/>
    <property type="match status" value="1"/>
</dbReference>
<name>A0A319D1M9_9EURO</name>
<feature type="transmembrane region" description="Helical" evidence="7">
    <location>
        <begin position="373"/>
        <end position="392"/>
    </location>
</feature>
<feature type="transmembrane region" description="Helical" evidence="7">
    <location>
        <begin position="85"/>
        <end position="103"/>
    </location>
</feature>
<proteinExistence type="inferred from homology"/>
<dbReference type="VEuPathDB" id="FungiDB:BO71DRAFT_386548"/>
<dbReference type="Gene3D" id="1.20.1720.10">
    <property type="entry name" value="Multidrug resistance protein D"/>
    <property type="match status" value="1"/>
</dbReference>
<keyword evidence="4 7" id="KW-1133">Transmembrane helix</keyword>
<protein>
    <submittedName>
        <fullName evidence="9">MFS general substrate transporter</fullName>
    </submittedName>
</protein>
<dbReference type="InterPro" id="IPR011701">
    <property type="entry name" value="MFS"/>
</dbReference>
<feature type="compositionally biased region" description="Basic and acidic residues" evidence="6">
    <location>
        <begin position="1"/>
        <end position="10"/>
    </location>
</feature>
<evidence type="ECO:0000256" key="6">
    <source>
        <dbReference type="SAM" id="MobiDB-lite"/>
    </source>
</evidence>
<dbReference type="GO" id="GO:0022857">
    <property type="term" value="F:transmembrane transporter activity"/>
    <property type="evidence" value="ECO:0007669"/>
    <property type="project" value="InterPro"/>
</dbReference>
<evidence type="ECO:0000256" key="2">
    <source>
        <dbReference type="ARBA" id="ARBA00007520"/>
    </source>
</evidence>
<organism evidence="9 10">
    <name type="scientific">Aspergillus ellipticus CBS 707.79</name>
    <dbReference type="NCBI Taxonomy" id="1448320"/>
    <lineage>
        <taxon>Eukaryota</taxon>
        <taxon>Fungi</taxon>
        <taxon>Dikarya</taxon>
        <taxon>Ascomycota</taxon>
        <taxon>Pezizomycotina</taxon>
        <taxon>Eurotiomycetes</taxon>
        <taxon>Eurotiomycetidae</taxon>
        <taxon>Eurotiales</taxon>
        <taxon>Aspergillaceae</taxon>
        <taxon>Aspergillus</taxon>
        <taxon>Aspergillus subgen. Circumdati</taxon>
    </lineage>
</organism>
<dbReference type="Proteomes" id="UP000247810">
    <property type="component" value="Unassembled WGS sequence"/>
</dbReference>
<evidence type="ECO:0000256" key="4">
    <source>
        <dbReference type="ARBA" id="ARBA00022989"/>
    </source>
</evidence>
<evidence type="ECO:0000256" key="1">
    <source>
        <dbReference type="ARBA" id="ARBA00004141"/>
    </source>
</evidence>
<comment type="subcellular location">
    <subcellularLocation>
        <location evidence="1">Membrane</location>
        <topology evidence="1">Multi-pass membrane protein</topology>
    </subcellularLocation>
</comment>
<evidence type="ECO:0000313" key="10">
    <source>
        <dbReference type="Proteomes" id="UP000247810"/>
    </source>
</evidence>
<dbReference type="PROSITE" id="PS50850">
    <property type="entry name" value="MFS"/>
    <property type="match status" value="1"/>
</dbReference>
<feature type="transmembrane region" description="Helical" evidence="7">
    <location>
        <begin position="404"/>
        <end position="424"/>
    </location>
</feature>
<feature type="transmembrane region" description="Helical" evidence="7">
    <location>
        <begin position="341"/>
        <end position="361"/>
    </location>
</feature>
<sequence>MSCQKIKGDEGVTSSAYRTPDSEKDAATLPSVSSEEIAPRKSFQFKLTVVFLSLVTLVASMDAVIVGSSLCAIAENLHTTSIEAFWVGTAFLLAQTITIPFYGAISEIFGRKPPILAALSIFTLGSILCATAQNSAWLVGARSVQGVGAGGMLQLVQLIISDITTMSERGMYMAFMSLAWALGTNIGIPMGGAIISLTTWRWIFWINIPVCVFCIIGLLYSLHLHQAIDVSFITKLETLDWMGLGIFTCGTTLFLVGLTSGGISHPWNSAAIVVPLVLGFCLLVLFILTEWRLSHRPMMPLRIFRNRSAIVGYTTSFLHGLVFWALVYYIIIFYLGALQHGVLHAACETMTSIAYAAPAGFVSSMLIKRTQRFKYIIVIGWGLLAAGMGTNVTMHPDSSPATLYAPRILVAIGGGLLFPMPLFAVQARQKDHNIGIATSVQVFLRSFGCAVGVALGGVIFQNQWTHEIHRAVNMGKIPQDLIIHSNVAEMAFPMIKVFPPAVQEEYRWVYARSLETVWWVMMSLSVAGFAISFLARNDIVRGGLSGSQNFRDMEASKE</sequence>
<dbReference type="InterPro" id="IPR020846">
    <property type="entry name" value="MFS_dom"/>
</dbReference>
<feature type="transmembrane region" description="Helical" evidence="7">
    <location>
        <begin position="241"/>
        <end position="263"/>
    </location>
</feature>
<feature type="transmembrane region" description="Helical" evidence="7">
    <location>
        <begin position="49"/>
        <end position="73"/>
    </location>
</feature>
<keyword evidence="5 7" id="KW-0472">Membrane</keyword>
<evidence type="ECO:0000313" key="9">
    <source>
        <dbReference type="EMBL" id="PYH90959.1"/>
    </source>
</evidence>
<comment type="similarity">
    <text evidence="2">Belongs to the major facilitator superfamily. TCR/Tet family.</text>
</comment>
<dbReference type="GO" id="GO:0005886">
    <property type="term" value="C:plasma membrane"/>
    <property type="evidence" value="ECO:0007669"/>
    <property type="project" value="TreeGrafter"/>
</dbReference>
<feature type="transmembrane region" description="Helical" evidence="7">
    <location>
        <begin position="269"/>
        <end position="289"/>
    </location>
</feature>
<dbReference type="PANTHER" id="PTHR23501">
    <property type="entry name" value="MAJOR FACILITATOR SUPERFAMILY"/>
    <property type="match status" value="1"/>
</dbReference>
<feature type="transmembrane region" description="Helical" evidence="7">
    <location>
        <begin position="516"/>
        <end position="535"/>
    </location>
</feature>
<feature type="transmembrane region" description="Helical" evidence="7">
    <location>
        <begin position="172"/>
        <end position="196"/>
    </location>
</feature>
<feature type="transmembrane region" description="Helical" evidence="7">
    <location>
        <begin position="310"/>
        <end position="335"/>
    </location>
</feature>